<dbReference type="InterPro" id="IPR058537">
    <property type="entry name" value="TPR_TNPO3_IPO13_4th"/>
</dbReference>
<accession>A0A2D0RCC7</accession>
<evidence type="ECO:0000256" key="9">
    <source>
        <dbReference type="ARBA" id="ARBA00022927"/>
    </source>
</evidence>
<dbReference type="SMART" id="SM00913">
    <property type="entry name" value="IBN_N"/>
    <property type="match status" value="1"/>
</dbReference>
<dbReference type="CTD" id="566321"/>
<dbReference type="OrthoDB" id="2016913at2759"/>
<dbReference type="Pfam" id="PF18786">
    <property type="entry name" value="Importin_rep_2"/>
    <property type="match status" value="1"/>
</dbReference>
<dbReference type="InterPro" id="IPR016024">
    <property type="entry name" value="ARM-type_fold"/>
</dbReference>
<dbReference type="InterPro" id="IPR057942">
    <property type="entry name" value="TPR_TNPO3_IPO13_3rd"/>
</dbReference>
<evidence type="ECO:0000256" key="6">
    <source>
        <dbReference type="ARBA" id="ARBA00022448"/>
    </source>
</evidence>
<keyword evidence="7" id="KW-0963">Cytoplasm</keyword>
<protein>
    <recommendedName>
        <fullName evidence="5">Importin-13</fullName>
    </recommendedName>
</protein>
<dbReference type="InterPro" id="IPR040944">
    <property type="entry name" value="Importin_rep_2"/>
</dbReference>
<keyword evidence="6" id="KW-0813">Transport</keyword>
<keyword evidence="9" id="KW-0653">Protein transport</keyword>
<dbReference type="InterPro" id="IPR040520">
    <property type="entry name" value="Importin_rep_3"/>
</dbReference>
<reference evidence="13" key="2">
    <citation type="submission" date="2025-08" db="UniProtKB">
        <authorList>
            <consortium name="RefSeq"/>
        </authorList>
    </citation>
    <scope>IDENTIFICATION</scope>
    <source>
        <tissue evidence="13">Blood</tissue>
    </source>
</reference>
<comment type="subunit">
    <text evidence="4">Interacts with UBC9, RAN, RBM8A, eIF-1A and PAX6.</text>
</comment>
<sequence>MSASSDSTEFTAEAVERALQQLYYDPDMVQKNVAQKWLAQAQASPQAWHFCWALLSPDKVPEIQFFGASTLHNKISSHWQELSSELRESLRSQILTHLCHFALGPKVVLTRLCVALASLILHTLLDSWPSAMPDLLRAFQGREGAAEADGRCPVLLEVLTVLPEELQSRKFTPGTRARIQATLVQEWTLLCPLLRELLRCEGSACSVKERALRCLPSWLALGVDLGESEGVLQDSLALLKVPELFDTAVESIVGSLSVPDWQRSVDSLLNMLPCVLELQEQLKRAVQDRDMETSHGICRVVVALGETHCRTLLEQIGHWQGFQALVGMILSCTAIPGHYPVDETSSSLTLAFWYTLQDDIMSLETEKQTFYLQLYRPVYFQLVDVLLHKARFPNQHDYASWSSDDKEQFRTYRVDISDTLMCLYELLGPELLRKLYDKLGVLLTDATRSHSYSWQDIEALLFGFQSIADTVDVGYSDVIPGLIGLIPLISVTSVQLAETVMLTLGSLAEWLADHPVMVPSVLCIVLPALSDADLSVPAVSALKRICRECKHHLYPHANDILASSQDALVKKIHKSPQSTWLMQALGFLLSAMPDEEIPEKLLSLLSPHIRELERLADHALSPATKCSTLQVLGLISSMFSTLDLSAHGEGPDGVKGRRFAAHSNPVVVVLQQVFPLIQTLLSKWLNDTEVVEASCAVFEKSLKTLGGDFAPLVPQLCELISQLFSAFPQASALDLVRQLLQIFDCDKEHVSSIAAVLELVTNVTVSVFQHGARDHPDVVESFMKLHAQVLKRKADLYCSEGLDIRAVFYCGILALRFPETPTLKSTCVLFTELMSRCEDVPDVQGVLQEEGLLLLQTLLEAIGIQAPRGLQEHLAEVLFSISLHCPSLLATRLRDALQPDVFTFFPLLTPESKECFCQQILRTLTTQLKDEEALAMTLALVGDRRREQVSKRKMRDIVKEFSLSCRGLQGTEDTADY</sequence>
<dbReference type="KEGG" id="ipu:108268045"/>
<name>A0A2D0RCC7_ICTPU</name>
<dbReference type="GO" id="GO:0005634">
    <property type="term" value="C:nucleus"/>
    <property type="evidence" value="ECO:0007669"/>
    <property type="project" value="UniProtKB-SubCell"/>
</dbReference>
<dbReference type="GeneID" id="108268045"/>
<dbReference type="Pfam" id="PF18773">
    <property type="entry name" value="Importin_rep"/>
    <property type="match status" value="1"/>
</dbReference>
<dbReference type="SUPFAM" id="SSF48371">
    <property type="entry name" value="ARM repeat"/>
    <property type="match status" value="1"/>
</dbReference>
<feature type="domain" description="Importin N-terminal" evidence="11">
    <location>
        <begin position="34"/>
        <end position="100"/>
    </location>
</feature>
<evidence type="ECO:0000256" key="2">
    <source>
        <dbReference type="ARBA" id="ARBA00004496"/>
    </source>
</evidence>
<dbReference type="InterPro" id="IPR001494">
    <property type="entry name" value="Importin-beta_N"/>
</dbReference>
<evidence type="ECO:0000256" key="7">
    <source>
        <dbReference type="ARBA" id="ARBA00022490"/>
    </source>
</evidence>
<comment type="similarity">
    <text evidence="3">Belongs to the importin beta family.</text>
</comment>
<dbReference type="Pfam" id="PF24139">
    <property type="entry name" value="TPR_TNPO3_IPO13_4th"/>
    <property type="match status" value="1"/>
</dbReference>
<evidence type="ECO:0000313" key="13">
    <source>
        <dbReference type="RefSeq" id="XP_017328194.1"/>
    </source>
</evidence>
<dbReference type="InterPro" id="IPR011989">
    <property type="entry name" value="ARM-like"/>
</dbReference>
<dbReference type="Pfam" id="PF03810">
    <property type="entry name" value="IBN_N"/>
    <property type="match status" value="1"/>
</dbReference>
<evidence type="ECO:0000256" key="3">
    <source>
        <dbReference type="ARBA" id="ARBA00007991"/>
    </source>
</evidence>
<evidence type="ECO:0000256" key="4">
    <source>
        <dbReference type="ARBA" id="ARBA00011422"/>
    </source>
</evidence>
<evidence type="ECO:0000256" key="10">
    <source>
        <dbReference type="ARBA" id="ARBA00023242"/>
    </source>
</evidence>
<dbReference type="Pfam" id="PF24138">
    <property type="entry name" value="TPR_TNPO3_IPO13_2nd"/>
    <property type="match status" value="1"/>
</dbReference>
<dbReference type="GO" id="GO:0005737">
    <property type="term" value="C:cytoplasm"/>
    <property type="evidence" value="ECO:0007669"/>
    <property type="project" value="UniProtKB-SubCell"/>
</dbReference>
<keyword evidence="8" id="KW-0677">Repeat</keyword>
<dbReference type="Pfam" id="PF24140">
    <property type="entry name" value="TPR_TNPO3_IPO13_3rd"/>
    <property type="match status" value="1"/>
</dbReference>
<evidence type="ECO:0000256" key="5">
    <source>
        <dbReference type="ARBA" id="ARBA00016020"/>
    </source>
</evidence>
<dbReference type="InterPro" id="IPR040709">
    <property type="entry name" value="Importin_rep_1"/>
</dbReference>
<evidence type="ECO:0000259" key="11">
    <source>
        <dbReference type="PROSITE" id="PS50166"/>
    </source>
</evidence>
<dbReference type="Pfam" id="PF18806">
    <property type="entry name" value="Importin_rep_3"/>
    <property type="match status" value="1"/>
</dbReference>
<dbReference type="FunFam" id="1.25.10.10:FF:000107">
    <property type="entry name" value="Importin-13"/>
    <property type="match status" value="1"/>
</dbReference>
<dbReference type="InterPro" id="IPR013598">
    <property type="entry name" value="Exportin-1/Importin-b-like"/>
</dbReference>
<dbReference type="InterPro" id="IPR057941">
    <property type="entry name" value="TPR_TNPO3_IPO13_2nd"/>
</dbReference>
<dbReference type="PROSITE" id="PS50166">
    <property type="entry name" value="IMPORTIN_B_NT"/>
    <property type="match status" value="1"/>
</dbReference>
<evidence type="ECO:0000313" key="12">
    <source>
        <dbReference type="Proteomes" id="UP000221080"/>
    </source>
</evidence>
<evidence type="ECO:0000256" key="1">
    <source>
        <dbReference type="ARBA" id="ARBA00004123"/>
    </source>
</evidence>
<organism evidence="12 13">
    <name type="scientific">Ictalurus punctatus</name>
    <name type="common">Channel catfish</name>
    <name type="synonym">Silurus punctatus</name>
    <dbReference type="NCBI Taxonomy" id="7998"/>
    <lineage>
        <taxon>Eukaryota</taxon>
        <taxon>Metazoa</taxon>
        <taxon>Chordata</taxon>
        <taxon>Craniata</taxon>
        <taxon>Vertebrata</taxon>
        <taxon>Euteleostomi</taxon>
        <taxon>Actinopterygii</taxon>
        <taxon>Neopterygii</taxon>
        <taxon>Teleostei</taxon>
        <taxon>Ostariophysi</taxon>
        <taxon>Siluriformes</taxon>
        <taxon>Ictaluridae</taxon>
        <taxon>Ictalurus</taxon>
    </lineage>
</organism>
<dbReference type="Gene3D" id="1.25.10.10">
    <property type="entry name" value="Leucine-rich Repeat Variant"/>
    <property type="match status" value="1"/>
</dbReference>
<comment type="subcellular location">
    <subcellularLocation>
        <location evidence="2">Cytoplasm</location>
    </subcellularLocation>
    <subcellularLocation>
        <location evidence="1">Nucleus</location>
    </subcellularLocation>
</comment>
<dbReference type="PANTHER" id="PTHR12363:SF33">
    <property type="entry name" value="IMPORTIN-13"/>
    <property type="match status" value="1"/>
</dbReference>
<evidence type="ECO:0000256" key="8">
    <source>
        <dbReference type="ARBA" id="ARBA00022737"/>
    </source>
</evidence>
<proteinExistence type="inferred from homology"/>
<dbReference type="AlphaFoldDB" id="A0A2D0RCC7"/>
<dbReference type="GO" id="GO:0006606">
    <property type="term" value="P:protein import into nucleus"/>
    <property type="evidence" value="ECO:0007669"/>
    <property type="project" value="TreeGrafter"/>
</dbReference>
<keyword evidence="10" id="KW-0539">Nucleus</keyword>
<dbReference type="PANTHER" id="PTHR12363">
    <property type="entry name" value="TRANSPORTIN 3 AND IMPORTIN 13"/>
    <property type="match status" value="1"/>
</dbReference>
<reference evidence="12" key="1">
    <citation type="journal article" date="2016" name="Nat. Commun.">
        <title>The channel catfish genome sequence provides insights into the evolution of scale formation in teleosts.</title>
        <authorList>
            <person name="Liu Z."/>
            <person name="Liu S."/>
            <person name="Yao J."/>
            <person name="Bao L."/>
            <person name="Zhang J."/>
            <person name="Li Y."/>
            <person name="Jiang C."/>
            <person name="Sun L."/>
            <person name="Wang R."/>
            <person name="Zhang Y."/>
            <person name="Zhou T."/>
            <person name="Zeng Q."/>
            <person name="Fu Q."/>
            <person name="Gao S."/>
            <person name="Li N."/>
            <person name="Koren S."/>
            <person name="Jiang Y."/>
            <person name="Zimin A."/>
            <person name="Xu P."/>
            <person name="Phillippy A.M."/>
            <person name="Geng X."/>
            <person name="Song L."/>
            <person name="Sun F."/>
            <person name="Li C."/>
            <person name="Wang X."/>
            <person name="Chen A."/>
            <person name="Jin Y."/>
            <person name="Yuan Z."/>
            <person name="Yang Y."/>
            <person name="Tan S."/>
            <person name="Peatman E."/>
            <person name="Lu J."/>
            <person name="Qin Z."/>
            <person name="Dunham R."/>
            <person name="Li Z."/>
            <person name="Sonstegard T."/>
            <person name="Feng J."/>
            <person name="Danzmann R.G."/>
            <person name="Schroeder S."/>
            <person name="Scheffler B."/>
            <person name="Duke M.V."/>
            <person name="Ballard L."/>
            <person name="Kucuktas H."/>
            <person name="Kaltenboeck L."/>
            <person name="Liu H."/>
            <person name="Armbruster J."/>
            <person name="Xie Y."/>
            <person name="Kirby M.L."/>
            <person name="Tian Y."/>
            <person name="Flanagan M.E."/>
            <person name="Mu W."/>
            <person name="Waldbieser G.C."/>
        </authorList>
    </citation>
    <scope>NUCLEOTIDE SEQUENCE [LARGE SCALE GENOMIC DNA]</scope>
    <source>
        <strain evidence="12">SDA103</strain>
    </source>
</reference>
<dbReference type="GO" id="GO:0031267">
    <property type="term" value="F:small GTPase binding"/>
    <property type="evidence" value="ECO:0007669"/>
    <property type="project" value="InterPro"/>
</dbReference>
<dbReference type="InterPro" id="IPR051345">
    <property type="entry name" value="Importin_beta-like_NTR"/>
</dbReference>
<dbReference type="Proteomes" id="UP000221080">
    <property type="component" value="Chromosome 7"/>
</dbReference>
<keyword evidence="12" id="KW-1185">Reference proteome</keyword>
<gene>
    <name evidence="13" type="primary">ipo13a</name>
</gene>
<dbReference type="Pfam" id="PF08389">
    <property type="entry name" value="Xpo1"/>
    <property type="match status" value="1"/>
</dbReference>
<dbReference type="RefSeq" id="XP_017328194.1">
    <property type="nucleotide sequence ID" value="XM_017472705.3"/>
</dbReference>